<sequence>MLIFSILLFINFSFAIYIPNLNIRNDIDIDNDNSIDRFKVDSSLIPGYQKIWDENLYMNAGHIPITEFNSSLYFWSFQSKNESW</sequence>
<evidence type="ECO:0000256" key="1">
    <source>
        <dbReference type="SAM" id="SignalP"/>
    </source>
</evidence>
<comment type="caution">
    <text evidence="2">The sequence shown here is derived from an EMBL/GenBank/DDBJ whole genome shotgun (WGS) entry which is preliminary data.</text>
</comment>
<keyword evidence="1" id="KW-0732">Signal</keyword>
<gene>
    <name evidence="2" type="ORF">C6P40_002362</name>
</gene>
<proteinExistence type="predicted"/>
<evidence type="ECO:0000313" key="2">
    <source>
        <dbReference type="EMBL" id="KAG0687439.1"/>
    </source>
</evidence>
<organism evidence="2 3">
    <name type="scientific">Pichia californica</name>
    <dbReference type="NCBI Taxonomy" id="460514"/>
    <lineage>
        <taxon>Eukaryota</taxon>
        <taxon>Fungi</taxon>
        <taxon>Dikarya</taxon>
        <taxon>Ascomycota</taxon>
        <taxon>Saccharomycotina</taxon>
        <taxon>Pichiomycetes</taxon>
        <taxon>Pichiales</taxon>
        <taxon>Pichiaceae</taxon>
        <taxon>Pichia</taxon>
    </lineage>
</organism>
<reference evidence="2" key="1">
    <citation type="submission" date="2020-11" db="EMBL/GenBank/DDBJ databases">
        <title>Kefir isolates.</title>
        <authorList>
            <person name="Marcisauskas S."/>
            <person name="Kim Y."/>
            <person name="Blasche S."/>
        </authorList>
    </citation>
    <scope>NUCLEOTIDE SEQUENCE</scope>
    <source>
        <strain evidence="2">Olga-1</strain>
    </source>
</reference>
<dbReference type="AlphaFoldDB" id="A0A9P7BF93"/>
<evidence type="ECO:0000313" key="3">
    <source>
        <dbReference type="Proteomes" id="UP000697127"/>
    </source>
</evidence>
<dbReference type="EMBL" id="PUHW01000262">
    <property type="protein sequence ID" value="KAG0687439.1"/>
    <property type="molecule type" value="Genomic_DNA"/>
</dbReference>
<feature type="non-terminal residue" evidence="2">
    <location>
        <position position="84"/>
    </location>
</feature>
<feature type="signal peptide" evidence="1">
    <location>
        <begin position="1"/>
        <end position="15"/>
    </location>
</feature>
<protein>
    <submittedName>
        <fullName evidence="2">Uncharacterized protein</fullName>
    </submittedName>
</protein>
<feature type="chain" id="PRO_5040471208" evidence="1">
    <location>
        <begin position="16"/>
        <end position="84"/>
    </location>
</feature>
<dbReference type="Proteomes" id="UP000697127">
    <property type="component" value="Unassembled WGS sequence"/>
</dbReference>
<accession>A0A9P7BF93</accession>
<name>A0A9P7BF93_9ASCO</name>
<keyword evidence="3" id="KW-1185">Reference proteome</keyword>